<feature type="transmembrane region" description="Helical" evidence="6">
    <location>
        <begin position="174"/>
        <end position="194"/>
    </location>
</feature>
<feature type="domain" description="VTT" evidence="7">
    <location>
        <begin position="31"/>
        <end position="160"/>
    </location>
</feature>
<feature type="transmembrane region" description="Helical" evidence="6">
    <location>
        <begin position="110"/>
        <end position="128"/>
    </location>
</feature>
<evidence type="ECO:0000259" key="7">
    <source>
        <dbReference type="Pfam" id="PF09335"/>
    </source>
</evidence>
<dbReference type="EC" id="3.1.3.1" evidence="8"/>
<dbReference type="InterPro" id="IPR051311">
    <property type="entry name" value="DedA_domain"/>
</dbReference>
<evidence type="ECO:0000256" key="1">
    <source>
        <dbReference type="ARBA" id="ARBA00004651"/>
    </source>
</evidence>
<dbReference type="GO" id="GO:0004035">
    <property type="term" value="F:alkaline phosphatase activity"/>
    <property type="evidence" value="ECO:0007669"/>
    <property type="project" value="UniProtKB-EC"/>
</dbReference>
<keyword evidence="3 6" id="KW-0812">Transmembrane</keyword>
<keyword evidence="5 6" id="KW-0472">Membrane</keyword>
<dbReference type="RefSeq" id="WP_182552355.1">
    <property type="nucleotide sequence ID" value="NZ_JACGXN010000017.1"/>
</dbReference>
<dbReference type="InterPro" id="IPR032816">
    <property type="entry name" value="VTT_dom"/>
</dbReference>
<evidence type="ECO:0000256" key="3">
    <source>
        <dbReference type="ARBA" id="ARBA00022692"/>
    </source>
</evidence>
<reference evidence="8 9" key="1">
    <citation type="submission" date="2020-07" db="EMBL/GenBank/DDBJ databases">
        <title>Genomic Encyclopedia of Type Strains, Phase IV (KMG-V): Genome sequencing to study the core and pangenomes of soil and plant-associated prokaryotes.</title>
        <authorList>
            <person name="Whitman W."/>
        </authorList>
    </citation>
    <scope>NUCLEOTIDE SEQUENCE [LARGE SCALE GENOMIC DNA]</scope>
    <source>
        <strain evidence="8 9">AN3</strain>
    </source>
</reference>
<organism evidence="8 9">
    <name type="scientific">Phyllobacterium myrsinacearum</name>
    <dbReference type="NCBI Taxonomy" id="28101"/>
    <lineage>
        <taxon>Bacteria</taxon>
        <taxon>Pseudomonadati</taxon>
        <taxon>Pseudomonadota</taxon>
        <taxon>Alphaproteobacteria</taxon>
        <taxon>Hyphomicrobiales</taxon>
        <taxon>Phyllobacteriaceae</taxon>
        <taxon>Phyllobacterium</taxon>
    </lineage>
</organism>
<dbReference type="PANTHER" id="PTHR42709">
    <property type="entry name" value="ALKALINE PHOSPHATASE LIKE PROTEIN"/>
    <property type="match status" value="1"/>
</dbReference>
<proteinExistence type="predicted"/>
<feature type="transmembrane region" description="Helical" evidence="6">
    <location>
        <begin position="140"/>
        <end position="162"/>
    </location>
</feature>
<dbReference type="GO" id="GO:0005886">
    <property type="term" value="C:plasma membrane"/>
    <property type="evidence" value="ECO:0007669"/>
    <property type="project" value="UniProtKB-SubCell"/>
</dbReference>
<sequence length="199" mass="21946">MDTFNWFSPLLGYGFCGVVCLAVLEKFVPLFPSYLLLMLLGMTILDIHGLAFTILATTIGSVIGAMCWYCIGKFLGADRVAGMVERYGRYLFVNPQFYARITNAYRRNHFWVTFTGQLIPAVRIYLALPAGILRLHYPTFTAATFVGSLLWNAPFLCLGYGIGASHYDPVTVGFWAAVSLVGAEGLIATSLTIYKRANG</sequence>
<comment type="caution">
    <text evidence="8">The sequence shown here is derived from an EMBL/GenBank/DDBJ whole genome shotgun (WGS) entry which is preliminary data.</text>
</comment>
<accession>A0A839EZK5</accession>
<keyword evidence="9" id="KW-1185">Reference proteome</keyword>
<dbReference type="Proteomes" id="UP000549052">
    <property type="component" value="Unassembled WGS sequence"/>
</dbReference>
<evidence type="ECO:0000256" key="4">
    <source>
        <dbReference type="ARBA" id="ARBA00022989"/>
    </source>
</evidence>
<dbReference type="EMBL" id="JACGXN010000017">
    <property type="protein sequence ID" value="MBA8881807.1"/>
    <property type="molecule type" value="Genomic_DNA"/>
</dbReference>
<dbReference type="Pfam" id="PF09335">
    <property type="entry name" value="VTT_dom"/>
    <property type="match status" value="1"/>
</dbReference>
<gene>
    <name evidence="8" type="ORF">FHW16_005554</name>
</gene>
<keyword evidence="8" id="KW-0378">Hydrolase</keyword>
<keyword evidence="4 6" id="KW-1133">Transmembrane helix</keyword>
<name>A0A839EZK5_9HYPH</name>
<evidence type="ECO:0000256" key="2">
    <source>
        <dbReference type="ARBA" id="ARBA00022475"/>
    </source>
</evidence>
<protein>
    <submittedName>
        <fullName evidence="8">Alkaline phosphatase</fullName>
        <ecNumber evidence="8">3.1.3.1</ecNumber>
    </submittedName>
</protein>
<evidence type="ECO:0000256" key="5">
    <source>
        <dbReference type="ARBA" id="ARBA00023136"/>
    </source>
</evidence>
<comment type="subcellular location">
    <subcellularLocation>
        <location evidence="1">Cell membrane</location>
        <topology evidence="1">Multi-pass membrane protein</topology>
    </subcellularLocation>
</comment>
<evidence type="ECO:0000313" key="8">
    <source>
        <dbReference type="EMBL" id="MBA8881807.1"/>
    </source>
</evidence>
<evidence type="ECO:0000313" key="9">
    <source>
        <dbReference type="Proteomes" id="UP000549052"/>
    </source>
</evidence>
<dbReference type="AlphaFoldDB" id="A0A839EZK5"/>
<dbReference type="PANTHER" id="PTHR42709:SF6">
    <property type="entry name" value="UNDECAPRENYL PHOSPHATE TRANSPORTER A"/>
    <property type="match status" value="1"/>
</dbReference>
<feature type="transmembrane region" description="Helical" evidence="6">
    <location>
        <begin position="6"/>
        <end position="24"/>
    </location>
</feature>
<keyword evidence="2" id="KW-1003">Cell membrane</keyword>
<evidence type="ECO:0000256" key="6">
    <source>
        <dbReference type="SAM" id="Phobius"/>
    </source>
</evidence>